<name>A0A6A5U5F4_9PLEO</name>
<proteinExistence type="predicted"/>
<organism evidence="2 3">
    <name type="scientific">Byssothecium circinans</name>
    <dbReference type="NCBI Taxonomy" id="147558"/>
    <lineage>
        <taxon>Eukaryota</taxon>
        <taxon>Fungi</taxon>
        <taxon>Dikarya</taxon>
        <taxon>Ascomycota</taxon>
        <taxon>Pezizomycotina</taxon>
        <taxon>Dothideomycetes</taxon>
        <taxon>Pleosporomycetidae</taxon>
        <taxon>Pleosporales</taxon>
        <taxon>Massarineae</taxon>
        <taxon>Massarinaceae</taxon>
        <taxon>Byssothecium</taxon>
    </lineage>
</organism>
<dbReference type="AlphaFoldDB" id="A0A6A5U5F4"/>
<dbReference type="Proteomes" id="UP000800035">
    <property type="component" value="Unassembled WGS sequence"/>
</dbReference>
<gene>
    <name evidence="2" type="ORF">CC80DRAFT_312628</name>
</gene>
<feature type="signal peptide" evidence="1">
    <location>
        <begin position="1"/>
        <end position="16"/>
    </location>
</feature>
<keyword evidence="3" id="KW-1185">Reference proteome</keyword>
<evidence type="ECO:0000256" key="1">
    <source>
        <dbReference type="SAM" id="SignalP"/>
    </source>
</evidence>
<keyword evidence="1" id="KW-0732">Signal</keyword>
<accession>A0A6A5U5F4</accession>
<reference evidence="2" key="1">
    <citation type="journal article" date="2020" name="Stud. Mycol.">
        <title>101 Dothideomycetes genomes: a test case for predicting lifestyles and emergence of pathogens.</title>
        <authorList>
            <person name="Haridas S."/>
            <person name="Albert R."/>
            <person name="Binder M."/>
            <person name="Bloem J."/>
            <person name="Labutti K."/>
            <person name="Salamov A."/>
            <person name="Andreopoulos B."/>
            <person name="Baker S."/>
            <person name="Barry K."/>
            <person name="Bills G."/>
            <person name="Bluhm B."/>
            <person name="Cannon C."/>
            <person name="Castanera R."/>
            <person name="Culley D."/>
            <person name="Daum C."/>
            <person name="Ezra D."/>
            <person name="Gonzalez J."/>
            <person name="Henrissat B."/>
            <person name="Kuo A."/>
            <person name="Liang C."/>
            <person name="Lipzen A."/>
            <person name="Lutzoni F."/>
            <person name="Magnuson J."/>
            <person name="Mondo S."/>
            <person name="Nolan M."/>
            <person name="Ohm R."/>
            <person name="Pangilinan J."/>
            <person name="Park H.-J."/>
            <person name="Ramirez L."/>
            <person name="Alfaro M."/>
            <person name="Sun H."/>
            <person name="Tritt A."/>
            <person name="Yoshinaga Y."/>
            <person name="Zwiers L.-H."/>
            <person name="Turgeon B."/>
            <person name="Goodwin S."/>
            <person name="Spatafora J."/>
            <person name="Crous P."/>
            <person name="Grigoriev I."/>
        </authorList>
    </citation>
    <scope>NUCLEOTIDE SEQUENCE</scope>
    <source>
        <strain evidence="2">CBS 675.92</strain>
    </source>
</reference>
<evidence type="ECO:0000313" key="3">
    <source>
        <dbReference type="Proteomes" id="UP000800035"/>
    </source>
</evidence>
<evidence type="ECO:0000313" key="2">
    <source>
        <dbReference type="EMBL" id="KAF1959904.1"/>
    </source>
</evidence>
<feature type="chain" id="PRO_5025562041" description="Secreted protein" evidence="1">
    <location>
        <begin position="17"/>
        <end position="72"/>
    </location>
</feature>
<evidence type="ECO:0008006" key="4">
    <source>
        <dbReference type="Google" id="ProtNLM"/>
    </source>
</evidence>
<dbReference type="EMBL" id="ML976984">
    <property type="protein sequence ID" value="KAF1959904.1"/>
    <property type="molecule type" value="Genomic_DNA"/>
</dbReference>
<protein>
    <recommendedName>
        <fullName evidence="4">Secreted protein</fullName>
    </recommendedName>
</protein>
<sequence length="72" mass="7945">MLSGLLLSSLVLRLLSRTALHCESGCRWYVSWSPDIPLAFLFLLVSVARTARSWSLHVASAAWKLKASSARS</sequence>